<dbReference type="InterPro" id="IPR011704">
    <property type="entry name" value="ATPase_dyneun-rel_AAA"/>
</dbReference>
<proteinExistence type="predicted"/>
<dbReference type="PANTHER" id="PTHR42759:SF1">
    <property type="entry name" value="MAGNESIUM-CHELATASE SUBUNIT CHLD"/>
    <property type="match status" value="1"/>
</dbReference>
<sequence>MSVANTQKIDMATQMAVANEVVQSAPKVDYMEMEDVAAHKIFPDLFEPGTVKLKRRKHRHPDCIQSNPMYVPDPEMAKLALVWLMAPKQMLALGLQGHTGTGKTELAMYLADKLNLPLYIVKVHARMNPQDIEGSYVIDAQDGHAVTHKEYGPAAKAYKTGGILLLDEFDKASGELTSAMHLLVEGKPWPLEMFKETIMKHSQCYVIGTANTFGSGHDDRYITSNQMDQAFLSRFMWLETQYPDVVRESKILATFAPKLPISLRNDIIKLANAYRDAALGKNRDGDVDDPIQAIFSTRVVVAWAYYIQAFGLFRTLKQSLDCVFLKSVAEEEKSIVNDIAVKVFGDQLDKPLKELVSKK</sequence>
<keyword evidence="2" id="KW-0547">Nucleotide-binding</keyword>
<dbReference type="InterPro" id="IPR003593">
    <property type="entry name" value="AAA+_ATPase"/>
</dbReference>
<reference evidence="2 3" key="1">
    <citation type="submission" date="2021-05" db="EMBL/GenBank/DDBJ databases">
        <title>Molecular characterization for Shewanella algae harboring chromosomal blaOXA-55-like strains isolated from clinical and environment sample.</title>
        <authorList>
            <person name="Ohama Y."/>
            <person name="Aoki K."/>
            <person name="Harada S."/>
            <person name="Moriya K."/>
            <person name="Ishii Y."/>
            <person name="Tateda K."/>
        </authorList>
    </citation>
    <scope>NUCLEOTIDE SEQUENCE [LARGE SCALE GENOMIC DNA]</scope>
    <source>
        <strain evidence="2 3">MBTL60-118</strain>
    </source>
</reference>
<dbReference type="InterPro" id="IPR050764">
    <property type="entry name" value="CbbQ/NirQ/NorQ/GpvN"/>
</dbReference>
<dbReference type="Gene3D" id="3.40.50.300">
    <property type="entry name" value="P-loop containing nucleotide triphosphate hydrolases"/>
    <property type="match status" value="1"/>
</dbReference>
<organism evidence="2 3">
    <name type="scientific">Shewanella colwelliana</name>
    <name type="common">Alteromonas colwelliana</name>
    <dbReference type="NCBI Taxonomy" id="23"/>
    <lineage>
        <taxon>Bacteria</taxon>
        <taxon>Pseudomonadati</taxon>
        <taxon>Pseudomonadota</taxon>
        <taxon>Gammaproteobacteria</taxon>
        <taxon>Alteromonadales</taxon>
        <taxon>Shewanellaceae</taxon>
        <taxon>Shewanella</taxon>
    </lineage>
</organism>
<evidence type="ECO:0000259" key="1">
    <source>
        <dbReference type="SMART" id="SM00382"/>
    </source>
</evidence>
<dbReference type="EMBL" id="BPEU01000013">
    <property type="protein sequence ID" value="GIU40893.1"/>
    <property type="molecule type" value="Genomic_DNA"/>
</dbReference>
<feature type="domain" description="AAA+ ATPase" evidence="1">
    <location>
        <begin position="89"/>
        <end position="232"/>
    </location>
</feature>
<dbReference type="InterPro" id="IPR027417">
    <property type="entry name" value="P-loop_NTPase"/>
</dbReference>
<dbReference type="Pfam" id="PF07728">
    <property type="entry name" value="AAA_5"/>
    <property type="match status" value="1"/>
</dbReference>
<dbReference type="SMART" id="SM00382">
    <property type="entry name" value="AAA"/>
    <property type="match status" value="1"/>
</dbReference>
<dbReference type="SUPFAM" id="SSF52540">
    <property type="entry name" value="P-loop containing nucleoside triphosphate hydrolases"/>
    <property type="match status" value="1"/>
</dbReference>
<dbReference type="Proteomes" id="UP000773469">
    <property type="component" value="Unassembled WGS sequence"/>
</dbReference>
<keyword evidence="3" id="KW-1185">Reference proteome</keyword>
<protein>
    <submittedName>
        <fullName evidence="2">ATP-binding protein</fullName>
    </submittedName>
</protein>
<evidence type="ECO:0000313" key="2">
    <source>
        <dbReference type="EMBL" id="GIU40893.1"/>
    </source>
</evidence>
<name>A0ABQ4P090_SHECO</name>
<dbReference type="PANTHER" id="PTHR42759">
    <property type="entry name" value="MOXR FAMILY PROTEIN"/>
    <property type="match status" value="1"/>
</dbReference>
<gene>
    <name evidence="2" type="ORF">TUM3794_19920</name>
</gene>
<keyword evidence="2" id="KW-0067">ATP-binding</keyword>
<dbReference type="GO" id="GO:0005524">
    <property type="term" value="F:ATP binding"/>
    <property type="evidence" value="ECO:0007669"/>
    <property type="project" value="UniProtKB-KW"/>
</dbReference>
<evidence type="ECO:0000313" key="3">
    <source>
        <dbReference type="Proteomes" id="UP000773469"/>
    </source>
</evidence>
<comment type="caution">
    <text evidence="2">The sequence shown here is derived from an EMBL/GenBank/DDBJ whole genome shotgun (WGS) entry which is preliminary data.</text>
</comment>
<accession>A0ABQ4P090</accession>
<dbReference type="RefSeq" id="WP_220756876.1">
    <property type="nucleotide sequence ID" value="NZ_BPEU01000013.1"/>
</dbReference>
<dbReference type="CDD" id="cd00009">
    <property type="entry name" value="AAA"/>
    <property type="match status" value="1"/>
</dbReference>